<dbReference type="EMBL" id="GBRH01161428">
    <property type="protein sequence ID" value="JAE36468.1"/>
    <property type="molecule type" value="Transcribed_RNA"/>
</dbReference>
<evidence type="ECO:0000256" key="1">
    <source>
        <dbReference type="SAM" id="Phobius"/>
    </source>
</evidence>
<keyword evidence="1" id="KW-0472">Membrane</keyword>
<feature type="transmembrane region" description="Helical" evidence="1">
    <location>
        <begin position="12"/>
        <end position="32"/>
    </location>
</feature>
<accession>A0A0A9HU65</accession>
<dbReference type="AlphaFoldDB" id="A0A0A9HU65"/>
<keyword evidence="1" id="KW-1133">Transmembrane helix</keyword>
<protein>
    <submittedName>
        <fullName evidence="2">Uncharacterized protein</fullName>
    </submittedName>
</protein>
<proteinExistence type="predicted"/>
<reference evidence="2" key="1">
    <citation type="submission" date="2014-09" db="EMBL/GenBank/DDBJ databases">
        <authorList>
            <person name="Magalhaes I.L.F."/>
            <person name="Oliveira U."/>
            <person name="Santos F.R."/>
            <person name="Vidigal T.H.D.A."/>
            <person name="Brescovit A.D."/>
            <person name="Santos A.J."/>
        </authorList>
    </citation>
    <scope>NUCLEOTIDE SEQUENCE</scope>
    <source>
        <tissue evidence="2">Shoot tissue taken approximately 20 cm above the soil surface</tissue>
    </source>
</reference>
<organism evidence="2">
    <name type="scientific">Arundo donax</name>
    <name type="common">Giant reed</name>
    <name type="synonym">Donax arundinaceus</name>
    <dbReference type="NCBI Taxonomy" id="35708"/>
    <lineage>
        <taxon>Eukaryota</taxon>
        <taxon>Viridiplantae</taxon>
        <taxon>Streptophyta</taxon>
        <taxon>Embryophyta</taxon>
        <taxon>Tracheophyta</taxon>
        <taxon>Spermatophyta</taxon>
        <taxon>Magnoliopsida</taxon>
        <taxon>Liliopsida</taxon>
        <taxon>Poales</taxon>
        <taxon>Poaceae</taxon>
        <taxon>PACMAD clade</taxon>
        <taxon>Arundinoideae</taxon>
        <taxon>Arundineae</taxon>
        <taxon>Arundo</taxon>
    </lineage>
</organism>
<name>A0A0A9HU65_ARUDO</name>
<reference evidence="2" key="2">
    <citation type="journal article" date="2015" name="Data Brief">
        <title>Shoot transcriptome of the giant reed, Arundo donax.</title>
        <authorList>
            <person name="Barrero R.A."/>
            <person name="Guerrero F.D."/>
            <person name="Moolhuijzen P."/>
            <person name="Goolsby J.A."/>
            <person name="Tidwell J."/>
            <person name="Bellgard S.E."/>
            <person name="Bellgard M.I."/>
        </authorList>
    </citation>
    <scope>NUCLEOTIDE SEQUENCE</scope>
    <source>
        <tissue evidence="2">Shoot tissue taken approximately 20 cm above the soil surface</tissue>
    </source>
</reference>
<evidence type="ECO:0000313" key="2">
    <source>
        <dbReference type="EMBL" id="JAE36468.1"/>
    </source>
</evidence>
<keyword evidence="1" id="KW-0812">Transmembrane</keyword>
<sequence>MPLSFTSHATTLLFPVPIIPFLTYLIVSSYFVSFCLPSFFLTGGMDFLFLSYFGLLCFLNQLIPNSLTGPVFLSDTFFVSFIYRSGTHLYFF</sequence>
<feature type="transmembrane region" description="Helical" evidence="1">
    <location>
        <begin position="38"/>
        <end position="59"/>
    </location>
</feature>